<name>A0A8S5REX2_9VIRU</name>
<dbReference type="Gene3D" id="3.40.50.1110">
    <property type="entry name" value="SGNH hydrolase"/>
    <property type="match status" value="1"/>
</dbReference>
<dbReference type="SUPFAM" id="SSF52266">
    <property type="entry name" value="SGNH hydrolase"/>
    <property type="match status" value="1"/>
</dbReference>
<organism evidence="2">
    <name type="scientific">virus sp. ctE0n6</name>
    <dbReference type="NCBI Taxonomy" id="2827985"/>
    <lineage>
        <taxon>Viruses</taxon>
    </lineage>
</organism>
<accession>A0A8S5REX2</accession>
<keyword evidence="2" id="KW-0378">Hydrolase</keyword>
<dbReference type="InterPro" id="IPR013830">
    <property type="entry name" value="SGNH_hydro"/>
</dbReference>
<evidence type="ECO:0000313" key="2">
    <source>
        <dbReference type="EMBL" id="DAE29911.1"/>
    </source>
</evidence>
<sequence length="649" mass="73732">MNTEKLVKKVNKHENKDIPELREQLDNIEIKKASKVEVETLEGRVNNLTKLEEGSTTGDAELIDTRVMNNGEIAENAGSAIRNQVGFLGKSIDLKAEASGLESTVLDIQWQSGRYDTSTGSAIENNSMNRTWRFNIDGILELKINDPNDYTLYHYFLYDDDDTFLSSGNIKSEFIIKHSGKIAFDTAKVSFPSMIDKVDETKSNFIFTAYSSKINDVEENLNNLFERKNIDLEITNGKYVVGNINKDKNSKYFSTQKIILKKGSKLSYTDSKYVQVELAEFNSADFVCSKITATRDKNISKDGVYALQGYINVNTDITEEKIQELMSDIQVLSFEATTGLPPENDGYQKNISYKPLIKENSIETIATVFDYYKYPLTPIWGHEYLQHWYEKIYDGTNNVTIALDGDSITQGYEPKTSVQDTFFGMRDWALKKIMKAGNFDLTKLTIKNNGYGGRNTNEWVGNSTYGMPTWISQFPNGFLNTSMSYNPDLLIIAYGMNDADKTHSMFAGLTLEQRLNLFRTNMEEGLQRIRGNTTVNGRPAYNKSLKDLSIIICLPTVGTVANTGRTYLEWFQNVRPIVQELCRKYQCAFADLTSRTYAHNDIQPKIWSALNSDGASYDQIHPNKYSNAQIMSQLQDLVYPICMWNIDVE</sequence>
<feature type="domain" description="SGNH hydrolase-type esterase" evidence="1">
    <location>
        <begin position="405"/>
        <end position="624"/>
    </location>
</feature>
<reference evidence="2" key="1">
    <citation type="journal article" date="2021" name="Proc. Natl. Acad. Sci. U.S.A.">
        <title>A Catalog of Tens of Thousands of Viruses from Human Metagenomes Reveals Hidden Associations with Chronic Diseases.</title>
        <authorList>
            <person name="Tisza M.J."/>
            <person name="Buck C.B."/>
        </authorList>
    </citation>
    <scope>NUCLEOTIDE SEQUENCE</scope>
    <source>
        <strain evidence="2">CtE0n6</strain>
    </source>
</reference>
<dbReference type="InterPro" id="IPR036514">
    <property type="entry name" value="SGNH_hydro_sf"/>
</dbReference>
<dbReference type="EMBL" id="BK059101">
    <property type="protein sequence ID" value="DAE29911.1"/>
    <property type="molecule type" value="Genomic_DNA"/>
</dbReference>
<dbReference type="Pfam" id="PF13472">
    <property type="entry name" value="Lipase_GDSL_2"/>
    <property type="match status" value="1"/>
</dbReference>
<proteinExistence type="predicted"/>
<dbReference type="GO" id="GO:0016787">
    <property type="term" value="F:hydrolase activity"/>
    <property type="evidence" value="ECO:0007669"/>
    <property type="project" value="UniProtKB-KW"/>
</dbReference>
<evidence type="ECO:0000259" key="1">
    <source>
        <dbReference type="Pfam" id="PF13472"/>
    </source>
</evidence>
<protein>
    <submittedName>
        <fullName evidence="2">Hydrolase</fullName>
    </submittedName>
</protein>